<dbReference type="Gene3D" id="1.25.40.10">
    <property type="entry name" value="Tetratricopeptide repeat domain"/>
    <property type="match status" value="3"/>
</dbReference>
<dbReference type="eggNOG" id="KOG4197">
    <property type="taxonomic scope" value="Eukaryota"/>
</dbReference>
<gene>
    <name evidence="3" type="ORF">CC1G_06797</name>
</gene>
<dbReference type="PANTHER" id="PTHR47939:SF5">
    <property type="entry name" value="PENTACOTRIPEPTIDE-REPEAT REGION OF PRORP DOMAIN-CONTAINING PROTEIN"/>
    <property type="match status" value="1"/>
</dbReference>
<dbReference type="VEuPathDB" id="FungiDB:CC1G_06797"/>
<dbReference type="PANTHER" id="PTHR47939">
    <property type="entry name" value="MEMBRANE-ASSOCIATED SALT-INDUCIBLE PROTEIN-LIKE"/>
    <property type="match status" value="1"/>
</dbReference>
<keyword evidence="4" id="KW-1185">Reference proteome</keyword>
<evidence type="ECO:0008006" key="5">
    <source>
        <dbReference type="Google" id="ProtNLM"/>
    </source>
</evidence>
<organism evidence="3 4">
    <name type="scientific">Coprinopsis cinerea (strain Okayama-7 / 130 / ATCC MYA-4618 / FGSC 9003)</name>
    <name type="common">Inky cap fungus</name>
    <name type="synonym">Hormographiella aspergillata</name>
    <dbReference type="NCBI Taxonomy" id="240176"/>
    <lineage>
        <taxon>Eukaryota</taxon>
        <taxon>Fungi</taxon>
        <taxon>Dikarya</taxon>
        <taxon>Basidiomycota</taxon>
        <taxon>Agaricomycotina</taxon>
        <taxon>Agaricomycetes</taxon>
        <taxon>Agaricomycetidae</taxon>
        <taxon>Agaricales</taxon>
        <taxon>Agaricineae</taxon>
        <taxon>Psathyrellaceae</taxon>
        <taxon>Coprinopsis</taxon>
    </lineage>
</organism>
<evidence type="ECO:0000313" key="4">
    <source>
        <dbReference type="Proteomes" id="UP000001861"/>
    </source>
</evidence>
<feature type="compositionally biased region" description="Polar residues" evidence="2">
    <location>
        <begin position="44"/>
        <end position="56"/>
    </location>
</feature>
<dbReference type="InterPro" id="IPR011990">
    <property type="entry name" value="TPR-like_helical_dom_sf"/>
</dbReference>
<accession>A8N1R9</accession>
<evidence type="ECO:0000256" key="2">
    <source>
        <dbReference type="SAM" id="MobiDB-lite"/>
    </source>
</evidence>
<evidence type="ECO:0000256" key="1">
    <source>
        <dbReference type="PROSITE-ProRule" id="PRU00708"/>
    </source>
</evidence>
<dbReference type="NCBIfam" id="TIGR00756">
    <property type="entry name" value="PPR"/>
    <property type="match status" value="1"/>
</dbReference>
<feature type="repeat" description="PPR" evidence="1">
    <location>
        <begin position="687"/>
        <end position="721"/>
    </location>
</feature>
<dbReference type="OMA" id="QRMLRWK"/>
<sequence>MLKLKTIFFAQRPNLKLWDYPLGCKIARYSTVTALNKTRRHSILPSSPNPAGTTSVPEDPQACQRRANTPADVPGQGEDSKLDIQSPLALFSHIVRVYTGHNIRNPFLLSQTDPSLAPYVHLPDQYASLISALAESQHLSRAVEALEFGFRLGLRHDPRTYEDLCLQLADRTEWELVIHVVDLCKENTQRCSTALLNRRAQALVELAMYRELEEMLEEFYYYDLKPNRLTFHYLLKGFIRNQDLPGAKQCLKQMIKAGFPMTPATHAIIVCSHRNLGIDDAVQEQGLKSLPYMGPAAQIAVLNSLLRYHLDNRDLHKALGILSLYDQQSVEMVPGILVGKDADHDKRPGAHFIPTAPVVLPSPPKPNASTFAVLIHFCSVKHDFSSSLQLLHYMMSQGIIPSPQVIAALITACFSGDRPDLAVQLVAGLCDSDTTPQHLFEPIYSGSWEGPRFEIHVPNMKPNIKIFNALMKGTLAVYGIEGGRHVLNIMQVNKVPPDNRTLELILGYLERVRDVRPERLIRLLQRSFNDRITPTPKLMRIVFRSILRIEKYRNRNLGWQWWYHKQGKRPLPSFLAPPQTDSIVEQGHLNFPTDHWYRHISKIFFKAIADRGYNADIATVGMAMRFEAVVRLDMNAARKLFEYLIARGMKPDAFHFSAMMEGFTLIDDMTSAHEVFDAAKDLGVVNDPVLYTVLIAGYARTGRPRKAEKVFKEMLDRGITPDVPSIDAFVGSWYAVGALGLAKRLLMSLWECVEPFPPSRFQDDLLALVKDFRTLHRKPGGRPLRALSREKSIALRDELTVLARDWRAATRTKR</sequence>
<dbReference type="GeneID" id="6005237"/>
<dbReference type="AlphaFoldDB" id="A8N1R9"/>
<dbReference type="EMBL" id="AACS02000001">
    <property type="protein sequence ID" value="EAU93077.1"/>
    <property type="molecule type" value="Genomic_DNA"/>
</dbReference>
<dbReference type="Proteomes" id="UP000001861">
    <property type="component" value="Unassembled WGS sequence"/>
</dbReference>
<name>A8N1R9_COPC7</name>
<feature type="repeat" description="PPR" evidence="1">
    <location>
        <begin position="367"/>
        <end position="401"/>
    </location>
</feature>
<dbReference type="OrthoDB" id="185373at2759"/>
<protein>
    <recommendedName>
        <fullName evidence="5">Pentatricopeptide repeat protein</fullName>
    </recommendedName>
</protein>
<dbReference type="InParanoid" id="A8N1R9"/>
<dbReference type="Pfam" id="PF01535">
    <property type="entry name" value="PPR"/>
    <property type="match status" value="1"/>
</dbReference>
<reference evidence="3 4" key="1">
    <citation type="journal article" date="2010" name="Proc. Natl. Acad. Sci. U.S.A.">
        <title>Insights into evolution of multicellular fungi from the assembled chromosomes of the mushroom Coprinopsis cinerea (Coprinus cinereus).</title>
        <authorList>
            <person name="Stajich J.E."/>
            <person name="Wilke S.K."/>
            <person name="Ahren D."/>
            <person name="Au C.H."/>
            <person name="Birren B.W."/>
            <person name="Borodovsky M."/>
            <person name="Burns C."/>
            <person name="Canback B."/>
            <person name="Casselton L.A."/>
            <person name="Cheng C.K."/>
            <person name="Deng J."/>
            <person name="Dietrich F.S."/>
            <person name="Fargo D.C."/>
            <person name="Farman M.L."/>
            <person name="Gathman A.C."/>
            <person name="Goldberg J."/>
            <person name="Guigo R."/>
            <person name="Hoegger P.J."/>
            <person name="Hooker J.B."/>
            <person name="Huggins A."/>
            <person name="James T.Y."/>
            <person name="Kamada T."/>
            <person name="Kilaru S."/>
            <person name="Kodira C."/>
            <person name="Kues U."/>
            <person name="Kupfer D."/>
            <person name="Kwan H.S."/>
            <person name="Lomsadze A."/>
            <person name="Li W."/>
            <person name="Lilly W.W."/>
            <person name="Ma L.J."/>
            <person name="Mackey A.J."/>
            <person name="Manning G."/>
            <person name="Martin F."/>
            <person name="Muraguchi H."/>
            <person name="Natvig D.O."/>
            <person name="Palmerini H."/>
            <person name="Ramesh M.A."/>
            <person name="Rehmeyer C.J."/>
            <person name="Roe B.A."/>
            <person name="Shenoy N."/>
            <person name="Stanke M."/>
            <person name="Ter-Hovhannisyan V."/>
            <person name="Tunlid A."/>
            <person name="Velagapudi R."/>
            <person name="Vision T.J."/>
            <person name="Zeng Q."/>
            <person name="Zolan M.E."/>
            <person name="Pukkila P.J."/>
        </authorList>
    </citation>
    <scope>NUCLEOTIDE SEQUENCE [LARGE SCALE GENOMIC DNA]</scope>
    <source>
        <strain evidence="4">Okayama-7 / 130 / ATCC MYA-4618 / FGSC 9003</strain>
    </source>
</reference>
<comment type="caution">
    <text evidence="3">The sequence shown here is derived from an EMBL/GenBank/DDBJ whole genome shotgun (WGS) entry which is preliminary data.</text>
</comment>
<evidence type="ECO:0000313" key="3">
    <source>
        <dbReference type="EMBL" id="EAU93077.1"/>
    </source>
</evidence>
<feature type="repeat" description="PPR" evidence="1">
    <location>
        <begin position="227"/>
        <end position="261"/>
    </location>
</feature>
<dbReference type="InterPro" id="IPR050667">
    <property type="entry name" value="PPR-containing_protein"/>
</dbReference>
<dbReference type="PROSITE" id="PS51375">
    <property type="entry name" value="PPR"/>
    <property type="match status" value="3"/>
</dbReference>
<dbReference type="InterPro" id="IPR002885">
    <property type="entry name" value="PPR_rpt"/>
</dbReference>
<dbReference type="Pfam" id="PF13041">
    <property type="entry name" value="PPR_2"/>
    <property type="match status" value="1"/>
</dbReference>
<feature type="region of interest" description="Disordered" evidence="2">
    <location>
        <begin position="40"/>
        <end position="79"/>
    </location>
</feature>
<dbReference type="KEGG" id="cci:CC1G_06797"/>
<dbReference type="STRING" id="240176.A8N1R9"/>
<dbReference type="RefSeq" id="XP_001828811.1">
    <property type="nucleotide sequence ID" value="XM_001828759.1"/>
</dbReference>
<proteinExistence type="predicted"/>